<sequence>MVANFHGAEWSDEKVVGNGGGSGILYVPKRYAGYDAKVIIPNNGGEDVITKTIGGGLCSGYLYVHKKHFGKTVKIVVLPRKTPQEAD</sequence>
<dbReference type="EMBL" id="MT145051">
    <property type="protein sequence ID" value="QJI03018.1"/>
    <property type="molecule type" value="Genomic_DNA"/>
</dbReference>
<reference evidence="1" key="1">
    <citation type="submission" date="2020-03" db="EMBL/GenBank/DDBJ databases">
        <title>The deep terrestrial virosphere.</title>
        <authorList>
            <person name="Holmfeldt K."/>
            <person name="Nilsson E."/>
            <person name="Simone D."/>
            <person name="Lopez-Fernandez M."/>
            <person name="Wu X."/>
            <person name="de Brujin I."/>
            <person name="Lundin D."/>
            <person name="Andersson A."/>
            <person name="Bertilsson S."/>
            <person name="Dopson M."/>
        </authorList>
    </citation>
    <scope>NUCLEOTIDE SEQUENCE</scope>
    <source>
        <strain evidence="1">MM171A01899</strain>
        <strain evidence="2">MM171B01365</strain>
        <strain evidence="3">TM448B03985</strain>
    </source>
</reference>
<dbReference type="EMBL" id="MT143775">
    <property type="protein sequence ID" value="QJB02328.1"/>
    <property type="molecule type" value="Genomic_DNA"/>
</dbReference>
<organism evidence="1">
    <name type="scientific">viral metagenome</name>
    <dbReference type="NCBI Taxonomy" id="1070528"/>
    <lineage>
        <taxon>unclassified sequences</taxon>
        <taxon>metagenomes</taxon>
        <taxon>organismal metagenomes</taxon>
    </lineage>
</organism>
<accession>A0A6M3LSR5</accession>
<evidence type="ECO:0000313" key="3">
    <source>
        <dbReference type="EMBL" id="QJI03018.1"/>
    </source>
</evidence>
<evidence type="ECO:0000313" key="1">
    <source>
        <dbReference type="EMBL" id="QJA98377.1"/>
    </source>
</evidence>
<name>A0A6M3LSR5_9ZZZZ</name>
<dbReference type="NCBIfam" id="NF033496">
    <property type="entry name" value="DUF2080_fam_acc"/>
    <property type="match status" value="1"/>
</dbReference>
<gene>
    <name evidence="1" type="ORF">MM171A01899_0010</name>
    <name evidence="2" type="ORF">MM171B01365_0006</name>
    <name evidence="3" type="ORF">TM448B03985_0004</name>
</gene>
<dbReference type="EMBL" id="MT143575">
    <property type="protein sequence ID" value="QJA98377.1"/>
    <property type="molecule type" value="Genomic_DNA"/>
</dbReference>
<dbReference type="AlphaFoldDB" id="A0A6M3LSR5"/>
<protein>
    <submittedName>
        <fullName evidence="1">Uncharacterized protein</fullName>
    </submittedName>
</protein>
<evidence type="ECO:0000313" key="2">
    <source>
        <dbReference type="EMBL" id="QJB02328.1"/>
    </source>
</evidence>
<proteinExistence type="predicted"/>